<gene>
    <name evidence="1" type="ORF">ACFO26_09630</name>
</gene>
<proteinExistence type="predicted"/>
<dbReference type="RefSeq" id="WP_213536333.1">
    <property type="nucleotide sequence ID" value="NZ_BOVQ01000006.1"/>
</dbReference>
<reference evidence="2" key="1">
    <citation type="journal article" date="2019" name="Int. J. Syst. Evol. Microbiol.">
        <title>The Global Catalogue of Microorganisms (GCM) 10K type strain sequencing project: providing services to taxonomists for standard genome sequencing and annotation.</title>
        <authorList>
            <consortium name="The Broad Institute Genomics Platform"/>
            <consortium name="The Broad Institute Genome Sequencing Center for Infectious Disease"/>
            <person name="Wu L."/>
            <person name="Ma J."/>
        </authorList>
    </citation>
    <scope>NUCLEOTIDE SEQUENCE [LARGE SCALE GENOMIC DNA]</scope>
    <source>
        <strain evidence="2">CCUG 63287</strain>
    </source>
</reference>
<accession>A0ABV9JEM8</accession>
<evidence type="ECO:0000313" key="1">
    <source>
        <dbReference type="EMBL" id="MFC4653162.1"/>
    </source>
</evidence>
<organism evidence="1 2">
    <name type="scientific">Lactococcus nasutitermitis</name>
    <dbReference type="NCBI Taxonomy" id="1652957"/>
    <lineage>
        <taxon>Bacteria</taxon>
        <taxon>Bacillati</taxon>
        <taxon>Bacillota</taxon>
        <taxon>Bacilli</taxon>
        <taxon>Lactobacillales</taxon>
        <taxon>Streptococcaceae</taxon>
        <taxon>Lactococcus</taxon>
    </lineage>
</organism>
<comment type="caution">
    <text evidence="1">The sequence shown here is derived from an EMBL/GenBank/DDBJ whole genome shotgun (WGS) entry which is preliminary data.</text>
</comment>
<dbReference type="EMBL" id="JBHSGD010000008">
    <property type="protein sequence ID" value="MFC4653162.1"/>
    <property type="molecule type" value="Genomic_DNA"/>
</dbReference>
<dbReference type="Proteomes" id="UP001595987">
    <property type="component" value="Unassembled WGS sequence"/>
</dbReference>
<evidence type="ECO:0000313" key="2">
    <source>
        <dbReference type="Proteomes" id="UP001595987"/>
    </source>
</evidence>
<dbReference type="InterPro" id="IPR013321">
    <property type="entry name" value="Arc_rbn_hlx_hlx"/>
</dbReference>
<name>A0ABV9JEM8_9LACT</name>
<protein>
    <submittedName>
        <fullName evidence="1">Uncharacterized protein</fullName>
    </submittedName>
</protein>
<keyword evidence="2" id="KW-1185">Reference proteome</keyword>
<dbReference type="Gene3D" id="1.10.1220.10">
    <property type="entry name" value="Met repressor-like"/>
    <property type="match status" value="1"/>
</dbReference>
<sequence length="92" mass="10576">MSTLEKNKQVNFKTNAELYQQASAVFSEKNLDATSAFNYFLQFVATNKVLPFLDKDEAERELLISNLQQRLKENLNTASLSLDEMEQRLADL</sequence>